<feature type="chain" id="PRO_5041672684" evidence="3">
    <location>
        <begin position="27"/>
        <end position="412"/>
    </location>
</feature>
<gene>
    <name evidence="4" type="ORF">C9374_012489</name>
</gene>
<feature type="region of interest" description="Disordered" evidence="1">
    <location>
        <begin position="252"/>
        <end position="292"/>
    </location>
</feature>
<evidence type="ECO:0000313" key="5">
    <source>
        <dbReference type="Proteomes" id="UP000816034"/>
    </source>
</evidence>
<evidence type="ECO:0000313" key="4">
    <source>
        <dbReference type="EMBL" id="KAG2392237.1"/>
    </source>
</evidence>
<reference evidence="4 5" key="1">
    <citation type="journal article" date="2018" name="BMC Genomics">
        <title>The genome of Naegleria lovaniensis, the basis for a comparative approach to unravel pathogenicity factors of the human pathogenic amoeba N. fowleri.</title>
        <authorList>
            <person name="Liechti N."/>
            <person name="Schurch N."/>
            <person name="Bruggmann R."/>
            <person name="Wittwer M."/>
        </authorList>
    </citation>
    <scope>NUCLEOTIDE SEQUENCE [LARGE SCALE GENOMIC DNA]</scope>
    <source>
        <strain evidence="4 5">ATCC 30569</strain>
    </source>
</reference>
<feature type="signal peptide" evidence="3">
    <location>
        <begin position="1"/>
        <end position="26"/>
    </location>
</feature>
<keyword evidence="2" id="KW-0472">Membrane</keyword>
<accession>A0AA88H333</accession>
<dbReference type="AlphaFoldDB" id="A0AA88H333"/>
<evidence type="ECO:0000256" key="1">
    <source>
        <dbReference type="SAM" id="MobiDB-lite"/>
    </source>
</evidence>
<keyword evidence="2" id="KW-1133">Transmembrane helix</keyword>
<comment type="caution">
    <text evidence="4">The sequence shown here is derived from an EMBL/GenBank/DDBJ whole genome shotgun (WGS) entry which is preliminary data.</text>
</comment>
<dbReference type="Proteomes" id="UP000816034">
    <property type="component" value="Unassembled WGS sequence"/>
</dbReference>
<keyword evidence="2" id="KW-0812">Transmembrane</keyword>
<keyword evidence="5" id="KW-1185">Reference proteome</keyword>
<name>A0AA88H333_NAELO</name>
<evidence type="ECO:0000256" key="3">
    <source>
        <dbReference type="SAM" id="SignalP"/>
    </source>
</evidence>
<dbReference type="EMBL" id="PYSW02000005">
    <property type="protein sequence ID" value="KAG2392237.1"/>
    <property type="molecule type" value="Genomic_DNA"/>
</dbReference>
<sequence length="412" mass="45383">MSASNLSITILMMMMSTLLLLSFTNAFQVNTSLYNKLISSTCKRKIEVNRSDSGKLIRFVTKAGCIDRRNNTAIGAVSEIEFFASIAKFPMVGMKGKTIVKVNLPGSNNDKEFAIHVGSSFGLDEILEYREKNGVEGFQPGNDTVLRSFRLGQYAWTVDSLTRTPLNDANTSYVYQAVVSTTIPNFCTLKLGAMVTSDVITFTSPKLVNRTGVVQVLNPSSFKLTLEVNDINYEASDSLIALGSVIAFRGTRRDKPKSSTPTQRSIFGGEEAEKPDDSSDDQQVSQFDDDVSSQLGGNLASLPKTFFSFQNFISRWNTSAPTVITRGKFVSTKYMPFQPAQDGESTLRDFVDSNAALARFYMSITERVNNFVWDPSVGSSEESSNLINSAARNNGMMMVMIMVLLALFAFLL</sequence>
<evidence type="ECO:0000256" key="2">
    <source>
        <dbReference type="SAM" id="Phobius"/>
    </source>
</evidence>
<organism evidence="4 5">
    <name type="scientific">Naegleria lovaniensis</name>
    <name type="common">Amoeba</name>
    <dbReference type="NCBI Taxonomy" id="51637"/>
    <lineage>
        <taxon>Eukaryota</taxon>
        <taxon>Discoba</taxon>
        <taxon>Heterolobosea</taxon>
        <taxon>Tetramitia</taxon>
        <taxon>Eutetramitia</taxon>
        <taxon>Vahlkampfiidae</taxon>
        <taxon>Naegleria</taxon>
    </lineage>
</organism>
<dbReference type="GeneID" id="68104943"/>
<dbReference type="RefSeq" id="XP_044554131.1">
    <property type="nucleotide sequence ID" value="XM_044688261.1"/>
</dbReference>
<feature type="transmembrane region" description="Helical" evidence="2">
    <location>
        <begin position="395"/>
        <end position="411"/>
    </location>
</feature>
<protein>
    <submittedName>
        <fullName evidence="4">Uncharacterized protein</fullName>
    </submittedName>
</protein>
<keyword evidence="3" id="KW-0732">Signal</keyword>
<proteinExistence type="predicted"/>